<feature type="signal peptide" evidence="3">
    <location>
        <begin position="1"/>
        <end position="25"/>
    </location>
</feature>
<gene>
    <name evidence="4" type="ORF">N7493_006346</name>
</gene>
<feature type="transmembrane region" description="Helical" evidence="2">
    <location>
        <begin position="191"/>
        <end position="214"/>
    </location>
</feature>
<evidence type="ECO:0000256" key="2">
    <source>
        <dbReference type="SAM" id="Phobius"/>
    </source>
</evidence>
<accession>A0AAD6HKE5</accession>
<name>A0AAD6HKE5_9EURO</name>
<evidence type="ECO:0000256" key="1">
    <source>
        <dbReference type="SAM" id="MobiDB-lite"/>
    </source>
</evidence>
<evidence type="ECO:0000313" key="4">
    <source>
        <dbReference type="EMBL" id="KAJ5724618.1"/>
    </source>
</evidence>
<keyword evidence="2" id="KW-1133">Transmembrane helix</keyword>
<keyword evidence="2" id="KW-0472">Membrane</keyword>
<keyword evidence="2" id="KW-0812">Transmembrane</keyword>
<reference evidence="4" key="2">
    <citation type="submission" date="2023-01" db="EMBL/GenBank/DDBJ databases">
        <authorList>
            <person name="Petersen C."/>
        </authorList>
    </citation>
    <scope>NUCLEOTIDE SEQUENCE</scope>
    <source>
        <strain evidence="4">IBT 17514</strain>
    </source>
</reference>
<dbReference type="EMBL" id="JAQJAN010000008">
    <property type="protein sequence ID" value="KAJ5724618.1"/>
    <property type="molecule type" value="Genomic_DNA"/>
</dbReference>
<evidence type="ECO:0000256" key="3">
    <source>
        <dbReference type="SAM" id="SignalP"/>
    </source>
</evidence>
<proteinExistence type="predicted"/>
<dbReference type="Proteomes" id="UP001215712">
    <property type="component" value="Unassembled WGS sequence"/>
</dbReference>
<reference evidence="4" key="1">
    <citation type="journal article" date="2023" name="IMA Fungus">
        <title>Comparative genomic study of the Penicillium genus elucidates a diverse pangenome and 15 lateral gene transfer events.</title>
        <authorList>
            <person name="Petersen C."/>
            <person name="Sorensen T."/>
            <person name="Nielsen M.R."/>
            <person name="Sondergaard T.E."/>
            <person name="Sorensen J.L."/>
            <person name="Fitzpatrick D.A."/>
            <person name="Frisvad J.C."/>
            <person name="Nielsen K.L."/>
        </authorList>
    </citation>
    <scope>NUCLEOTIDE SEQUENCE</scope>
    <source>
        <strain evidence="4">IBT 17514</strain>
    </source>
</reference>
<evidence type="ECO:0000313" key="5">
    <source>
        <dbReference type="Proteomes" id="UP001215712"/>
    </source>
</evidence>
<organism evidence="4 5">
    <name type="scientific">Penicillium malachiteum</name>
    <dbReference type="NCBI Taxonomy" id="1324776"/>
    <lineage>
        <taxon>Eukaryota</taxon>
        <taxon>Fungi</taxon>
        <taxon>Dikarya</taxon>
        <taxon>Ascomycota</taxon>
        <taxon>Pezizomycotina</taxon>
        <taxon>Eurotiomycetes</taxon>
        <taxon>Eurotiomycetidae</taxon>
        <taxon>Eurotiales</taxon>
        <taxon>Aspergillaceae</taxon>
        <taxon>Penicillium</taxon>
    </lineage>
</organism>
<feature type="compositionally biased region" description="Polar residues" evidence="1">
    <location>
        <begin position="267"/>
        <end position="278"/>
    </location>
</feature>
<protein>
    <submittedName>
        <fullName evidence="4">Uncharacterized protein</fullName>
    </submittedName>
</protein>
<keyword evidence="3" id="KW-0732">Signal</keyword>
<feature type="chain" id="PRO_5041932323" evidence="3">
    <location>
        <begin position="26"/>
        <end position="293"/>
    </location>
</feature>
<keyword evidence="5" id="KW-1185">Reference proteome</keyword>
<dbReference type="AlphaFoldDB" id="A0AAD6HKE5"/>
<sequence>MLLSLRPPYLTFFALVLLIIKPATSHPVRSSTWIETTQLEDYDARGPGKVHETKDQAPLPMVTLLGSDKAESYPRATQVDSNLKTERQLKRDTLLKPPSSVVLVPGGRLPASERLHRHWNHRPKGKYGEIFGHANDKVGASGINKEQTEPLTSPSLRLAPSHHLSFFSYRISFPFLKSAPMSLPQLPLPGIFTTIMILLALVWIAILTIGLVEVANYLWKRRRMTHVAADTDRLLNEDSSSTELVKEPFQVLVVPRTPRQIERTQDENSMLVQNSPQEDSGPGSDTEIGLTYV</sequence>
<feature type="region of interest" description="Disordered" evidence="1">
    <location>
        <begin position="263"/>
        <end position="293"/>
    </location>
</feature>
<comment type="caution">
    <text evidence="4">The sequence shown here is derived from an EMBL/GenBank/DDBJ whole genome shotgun (WGS) entry which is preliminary data.</text>
</comment>